<gene>
    <name evidence="4" type="ORF">ACFSJU_07965</name>
</gene>
<evidence type="ECO:0000259" key="2">
    <source>
        <dbReference type="Pfam" id="PF12708"/>
    </source>
</evidence>
<feature type="signal peptide" evidence="1">
    <location>
        <begin position="1"/>
        <end position="21"/>
    </location>
</feature>
<dbReference type="Pfam" id="PF16315">
    <property type="entry name" value="DUF4955"/>
    <property type="match status" value="1"/>
</dbReference>
<name>A0ABW4ZKI1_9SPHI</name>
<dbReference type="Pfam" id="PF12708">
    <property type="entry name" value="Pect-lyase_RHGA_epim"/>
    <property type="match status" value="1"/>
</dbReference>
<proteinExistence type="predicted"/>
<evidence type="ECO:0000313" key="4">
    <source>
        <dbReference type="EMBL" id="MFD2162326.1"/>
    </source>
</evidence>
<keyword evidence="1" id="KW-0732">Signal</keyword>
<dbReference type="InterPro" id="IPR012334">
    <property type="entry name" value="Pectin_lyas_fold"/>
</dbReference>
<feature type="domain" description="Rhamnogalacturonase A/B/Epimerase-like pectate lyase" evidence="2">
    <location>
        <begin position="67"/>
        <end position="327"/>
    </location>
</feature>
<feature type="chain" id="PRO_5045064731" evidence="1">
    <location>
        <begin position="22"/>
        <end position="514"/>
    </location>
</feature>
<sequence>MTRKSIVLFTLIAVSSLTVNAQKVLPIWQDFVDSKKNGKTPILPDFSYAGYHFSEEAIPDLSKRKHFKVTDFGALPNDHRSDEAGIQAAIAAAEQNPGGGIVFFPAGKFLLSADTNNRKQIRVTKSNIVLKGAGSGAGGTEIYQANMWVNNRSILFKAEENKSEKLTILTKDAARESFVVEVADASRLRVGQDVVLRHRSEEFTRLYFAPLQLKSQWTRLFGPNGGMQIAEIHTIESINGNKIKFKNPLHIDVRLVNSAPFELYTFNAIEECGVEDILFSSNWKNYPEEFVHHKNAIHDNAYMAIGMEYAKNSWVRNCVFSDWNDGIFCRAGYGITIENVTFNGKKGHTSFHARTGYGVLVKKCSFNGSQHHGAGTGYSAAGTVVTQSTLGKDQHFDSHGGQPYATLFDDIHGGIFSNLGGPEAGHPHHGHQMVFWNFRHSSSRDFHYNFWDMERRRNYTMASPILVGFQADTKVTFDNTGMNIMFNETVFPKSLFEAQLQFRLTGKNIAAASR</sequence>
<comment type="caution">
    <text evidence="4">The sequence shown here is derived from an EMBL/GenBank/DDBJ whole genome shotgun (WGS) entry which is preliminary data.</text>
</comment>
<evidence type="ECO:0000313" key="5">
    <source>
        <dbReference type="Proteomes" id="UP001597387"/>
    </source>
</evidence>
<evidence type="ECO:0000259" key="3">
    <source>
        <dbReference type="Pfam" id="PF16315"/>
    </source>
</evidence>
<protein>
    <submittedName>
        <fullName evidence="4">DUF4955 domain-containing protein</fullName>
    </submittedName>
</protein>
<dbReference type="EMBL" id="JBHUHZ010000001">
    <property type="protein sequence ID" value="MFD2162326.1"/>
    <property type="molecule type" value="Genomic_DNA"/>
</dbReference>
<dbReference type="Gene3D" id="2.160.20.10">
    <property type="entry name" value="Single-stranded right-handed beta-helix, Pectin lyase-like"/>
    <property type="match status" value="2"/>
</dbReference>
<reference evidence="5" key="1">
    <citation type="journal article" date="2019" name="Int. J. Syst. Evol. Microbiol.">
        <title>The Global Catalogue of Microorganisms (GCM) 10K type strain sequencing project: providing services to taxonomists for standard genome sequencing and annotation.</title>
        <authorList>
            <consortium name="The Broad Institute Genomics Platform"/>
            <consortium name="The Broad Institute Genome Sequencing Center for Infectious Disease"/>
            <person name="Wu L."/>
            <person name="Ma J."/>
        </authorList>
    </citation>
    <scope>NUCLEOTIDE SEQUENCE [LARGE SCALE GENOMIC DNA]</scope>
    <source>
        <strain evidence="5">KCTC 42217</strain>
    </source>
</reference>
<dbReference type="InterPro" id="IPR011050">
    <property type="entry name" value="Pectin_lyase_fold/virulence"/>
</dbReference>
<dbReference type="Proteomes" id="UP001597387">
    <property type="component" value="Unassembled WGS sequence"/>
</dbReference>
<dbReference type="SUPFAM" id="SSF51126">
    <property type="entry name" value="Pectin lyase-like"/>
    <property type="match status" value="1"/>
</dbReference>
<dbReference type="InterPro" id="IPR024535">
    <property type="entry name" value="RHGA/B-epi-like_pectate_lyase"/>
</dbReference>
<evidence type="ECO:0000256" key="1">
    <source>
        <dbReference type="SAM" id="SignalP"/>
    </source>
</evidence>
<dbReference type="InterPro" id="IPR032532">
    <property type="entry name" value="DUF4955"/>
</dbReference>
<organism evidence="4 5">
    <name type="scientific">Paradesertivirga mongoliensis</name>
    <dbReference type="NCBI Taxonomy" id="2100740"/>
    <lineage>
        <taxon>Bacteria</taxon>
        <taxon>Pseudomonadati</taxon>
        <taxon>Bacteroidota</taxon>
        <taxon>Sphingobacteriia</taxon>
        <taxon>Sphingobacteriales</taxon>
        <taxon>Sphingobacteriaceae</taxon>
        <taxon>Paradesertivirga</taxon>
    </lineage>
</organism>
<accession>A0ABW4ZKI1</accession>
<keyword evidence="5" id="KW-1185">Reference proteome</keyword>
<feature type="domain" description="DUF4955" evidence="3">
    <location>
        <begin position="370"/>
        <end position="505"/>
    </location>
</feature>
<dbReference type="RefSeq" id="WP_255903838.1">
    <property type="nucleotide sequence ID" value="NZ_JAFMZO010000003.1"/>
</dbReference>